<keyword evidence="2" id="KW-1185">Reference proteome</keyword>
<dbReference type="Proteomes" id="UP001322277">
    <property type="component" value="Chromosome 8"/>
</dbReference>
<evidence type="ECO:0000313" key="2">
    <source>
        <dbReference type="Proteomes" id="UP001322277"/>
    </source>
</evidence>
<protein>
    <submittedName>
        <fullName evidence="1">Uncharacterized protein</fullName>
    </submittedName>
</protein>
<proteinExistence type="predicted"/>
<dbReference type="RefSeq" id="XP_062784807.1">
    <property type="nucleotide sequence ID" value="XM_062928756.1"/>
</dbReference>
<name>A0AAX4IWK4_9PEZI</name>
<sequence length="73" mass="8165">MADKDPESASDQKAQTMAKEAKDLLEMHADMLKKEPDKSSSTLVARKLRNVAHFCKAMRDCGDDEAALNHLYN</sequence>
<dbReference type="EMBL" id="CP137312">
    <property type="protein sequence ID" value="WQF87586.1"/>
    <property type="molecule type" value="Genomic_DNA"/>
</dbReference>
<organism evidence="1 2">
    <name type="scientific">Colletotrichum destructivum</name>
    <dbReference type="NCBI Taxonomy" id="34406"/>
    <lineage>
        <taxon>Eukaryota</taxon>
        <taxon>Fungi</taxon>
        <taxon>Dikarya</taxon>
        <taxon>Ascomycota</taxon>
        <taxon>Pezizomycotina</taxon>
        <taxon>Sordariomycetes</taxon>
        <taxon>Hypocreomycetidae</taxon>
        <taxon>Glomerellales</taxon>
        <taxon>Glomerellaceae</taxon>
        <taxon>Colletotrichum</taxon>
        <taxon>Colletotrichum destructivum species complex</taxon>
    </lineage>
</organism>
<dbReference type="AlphaFoldDB" id="A0AAX4IWK4"/>
<gene>
    <name evidence="1" type="ORF">CDEST_12600</name>
</gene>
<dbReference type="KEGG" id="cdet:87949100"/>
<evidence type="ECO:0000313" key="1">
    <source>
        <dbReference type="EMBL" id="WQF87586.1"/>
    </source>
</evidence>
<accession>A0AAX4IWK4</accession>
<dbReference type="GeneID" id="87949100"/>
<reference evidence="2" key="1">
    <citation type="journal article" date="2023" name="bioRxiv">
        <title>Complete genome of the Medicago anthracnose fungus, Colletotrichum destructivum, reveals a mini-chromosome-like region within a core chromosome.</title>
        <authorList>
            <person name="Lapalu N."/>
            <person name="Simon A."/>
            <person name="Lu A."/>
            <person name="Plaumann P.-L."/>
            <person name="Amselem J."/>
            <person name="Pigne S."/>
            <person name="Auger A."/>
            <person name="Koch C."/>
            <person name="Dallery J.-F."/>
            <person name="O'Connell R.J."/>
        </authorList>
    </citation>
    <scope>NUCLEOTIDE SEQUENCE [LARGE SCALE GENOMIC DNA]</scope>
    <source>
        <strain evidence="2">CBS 520.97</strain>
    </source>
</reference>